<dbReference type="InParanoid" id="A0A0P9AEE3"/>
<feature type="region of interest" description="Disordered" evidence="1">
    <location>
        <begin position="42"/>
        <end position="62"/>
    </location>
</feature>
<evidence type="ECO:0000256" key="1">
    <source>
        <dbReference type="SAM" id="MobiDB-lite"/>
    </source>
</evidence>
<dbReference type="EMBL" id="CH902619">
    <property type="protein sequence ID" value="KPU76336.1"/>
    <property type="molecule type" value="Genomic_DNA"/>
</dbReference>
<evidence type="ECO:0000313" key="2">
    <source>
        <dbReference type="EMBL" id="KPU76336.1"/>
    </source>
</evidence>
<reference evidence="2 3" key="1">
    <citation type="journal article" date="2007" name="Nature">
        <title>Evolution of genes and genomes on the Drosophila phylogeny.</title>
        <authorList>
            <consortium name="Drosophila 12 Genomes Consortium"/>
            <person name="Clark A.G."/>
            <person name="Eisen M.B."/>
            <person name="Smith D.R."/>
            <person name="Bergman C.M."/>
            <person name="Oliver B."/>
            <person name="Markow T.A."/>
            <person name="Kaufman T.C."/>
            <person name="Kellis M."/>
            <person name="Gelbart W."/>
            <person name="Iyer V.N."/>
            <person name="Pollard D.A."/>
            <person name="Sackton T.B."/>
            <person name="Larracuente A.M."/>
            <person name="Singh N.D."/>
            <person name="Abad J.P."/>
            <person name="Abt D.N."/>
            <person name="Adryan B."/>
            <person name="Aguade M."/>
            <person name="Akashi H."/>
            <person name="Anderson W.W."/>
            <person name="Aquadro C.F."/>
            <person name="Ardell D.H."/>
            <person name="Arguello R."/>
            <person name="Artieri C.G."/>
            <person name="Barbash D.A."/>
            <person name="Barker D."/>
            <person name="Barsanti P."/>
            <person name="Batterham P."/>
            <person name="Batzoglou S."/>
            <person name="Begun D."/>
            <person name="Bhutkar A."/>
            <person name="Blanco E."/>
            <person name="Bosak S.A."/>
            <person name="Bradley R.K."/>
            <person name="Brand A.D."/>
            <person name="Brent M.R."/>
            <person name="Brooks A.N."/>
            <person name="Brown R.H."/>
            <person name="Butlin R.K."/>
            <person name="Caggese C."/>
            <person name="Calvi B.R."/>
            <person name="Bernardo de Carvalho A."/>
            <person name="Caspi A."/>
            <person name="Castrezana S."/>
            <person name="Celniker S.E."/>
            <person name="Chang J.L."/>
            <person name="Chapple C."/>
            <person name="Chatterji S."/>
            <person name="Chinwalla A."/>
            <person name="Civetta A."/>
            <person name="Clifton S.W."/>
            <person name="Comeron J.M."/>
            <person name="Costello J.C."/>
            <person name="Coyne J.A."/>
            <person name="Daub J."/>
            <person name="David R.G."/>
            <person name="Delcher A.L."/>
            <person name="Delehaunty K."/>
            <person name="Do C.B."/>
            <person name="Ebling H."/>
            <person name="Edwards K."/>
            <person name="Eickbush T."/>
            <person name="Evans J.D."/>
            <person name="Filipski A."/>
            <person name="Findeiss S."/>
            <person name="Freyhult E."/>
            <person name="Fulton L."/>
            <person name="Fulton R."/>
            <person name="Garcia A.C."/>
            <person name="Gardiner A."/>
            <person name="Garfield D.A."/>
            <person name="Garvin B.E."/>
            <person name="Gibson G."/>
            <person name="Gilbert D."/>
            <person name="Gnerre S."/>
            <person name="Godfrey J."/>
            <person name="Good R."/>
            <person name="Gotea V."/>
            <person name="Gravely B."/>
            <person name="Greenberg A.J."/>
            <person name="Griffiths-Jones S."/>
            <person name="Gross S."/>
            <person name="Guigo R."/>
            <person name="Gustafson E.A."/>
            <person name="Haerty W."/>
            <person name="Hahn M.W."/>
            <person name="Halligan D.L."/>
            <person name="Halpern A.L."/>
            <person name="Halter G.M."/>
            <person name="Han M.V."/>
            <person name="Heger A."/>
            <person name="Hillier L."/>
            <person name="Hinrichs A.S."/>
            <person name="Holmes I."/>
            <person name="Hoskins R.A."/>
            <person name="Hubisz M.J."/>
            <person name="Hultmark D."/>
            <person name="Huntley M.A."/>
            <person name="Jaffe D.B."/>
            <person name="Jagadeeshan S."/>
            <person name="Jeck W.R."/>
            <person name="Johnson J."/>
            <person name="Jones C.D."/>
            <person name="Jordan W.C."/>
            <person name="Karpen G.H."/>
            <person name="Kataoka E."/>
            <person name="Keightley P.D."/>
            <person name="Kheradpour P."/>
            <person name="Kirkness E.F."/>
            <person name="Koerich L.B."/>
            <person name="Kristiansen K."/>
            <person name="Kudrna D."/>
            <person name="Kulathinal R.J."/>
            <person name="Kumar S."/>
            <person name="Kwok R."/>
            <person name="Lander E."/>
            <person name="Langley C.H."/>
            <person name="Lapoint R."/>
            <person name="Lazzaro B.P."/>
            <person name="Lee S.J."/>
            <person name="Levesque L."/>
            <person name="Li R."/>
            <person name="Lin C.F."/>
            <person name="Lin M.F."/>
            <person name="Lindblad-Toh K."/>
            <person name="Llopart A."/>
            <person name="Long M."/>
            <person name="Low L."/>
            <person name="Lozovsky E."/>
            <person name="Lu J."/>
            <person name="Luo M."/>
            <person name="Machado C.A."/>
            <person name="Makalowski W."/>
            <person name="Marzo M."/>
            <person name="Matsuda M."/>
            <person name="Matzkin L."/>
            <person name="McAllister B."/>
            <person name="McBride C.S."/>
            <person name="McKernan B."/>
            <person name="McKernan K."/>
            <person name="Mendez-Lago M."/>
            <person name="Minx P."/>
            <person name="Mollenhauer M.U."/>
            <person name="Montooth K."/>
            <person name="Mount S.M."/>
            <person name="Mu X."/>
            <person name="Myers E."/>
            <person name="Negre B."/>
            <person name="Newfeld S."/>
            <person name="Nielsen R."/>
            <person name="Noor M.A."/>
            <person name="O'Grady P."/>
            <person name="Pachter L."/>
            <person name="Papaceit M."/>
            <person name="Parisi M.J."/>
            <person name="Parisi M."/>
            <person name="Parts L."/>
            <person name="Pedersen J.S."/>
            <person name="Pesole G."/>
            <person name="Phillippy A.M."/>
            <person name="Ponting C.P."/>
            <person name="Pop M."/>
            <person name="Porcelli D."/>
            <person name="Powell J.R."/>
            <person name="Prohaska S."/>
            <person name="Pruitt K."/>
            <person name="Puig M."/>
            <person name="Quesneville H."/>
            <person name="Ram K.R."/>
            <person name="Rand D."/>
            <person name="Rasmussen M.D."/>
            <person name="Reed L.K."/>
            <person name="Reenan R."/>
            <person name="Reily A."/>
            <person name="Remington K.A."/>
            <person name="Rieger T.T."/>
            <person name="Ritchie M.G."/>
            <person name="Robin C."/>
            <person name="Rogers Y.H."/>
            <person name="Rohde C."/>
            <person name="Rozas J."/>
            <person name="Rubenfield M.J."/>
            <person name="Ruiz A."/>
            <person name="Russo S."/>
            <person name="Salzberg S.L."/>
            <person name="Sanchez-Gracia A."/>
            <person name="Saranga D.J."/>
            <person name="Sato H."/>
            <person name="Schaeffer S.W."/>
            <person name="Schatz M.C."/>
            <person name="Schlenke T."/>
            <person name="Schwartz R."/>
            <person name="Segarra C."/>
            <person name="Singh R.S."/>
            <person name="Sirot L."/>
            <person name="Sirota M."/>
            <person name="Sisneros N.B."/>
            <person name="Smith C.D."/>
            <person name="Smith T.F."/>
            <person name="Spieth J."/>
            <person name="Stage D.E."/>
            <person name="Stark A."/>
            <person name="Stephan W."/>
            <person name="Strausberg R.L."/>
            <person name="Strempel S."/>
            <person name="Sturgill D."/>
            <person name="Sutton G."/>
            <person name="Sutton G.G."/>
            <person name="Tao W."/>
            <person name="Teichmann S."/>
            <person name="Tobari Y.N."/>
            <person name="Tomimura Y."/>
            <person name="Tsolas J.M."/>
            <person name="Valente V.L."/>
            <person name="Venter E."/>
            <person name="Venter J.C."/>
            <person name="Vicario S."/>
            <person name="Vieira F.G."/>
            <person name="Vilella A.J."/>
            <person name="Villasante A."/>
            <person name="Walenz B."/>
            <person name="Wang J."/>
            <person name="Wasserman M."/>
            <person name="Watts T."/>
            <person name="Wilson D."/>
            <person name="Wilson R.K."/>
            <person name="Wing R.A."/>
            <person name="Wolfner M.F."/>
            <person name="Wong A."/>
            <person name="Wong G.K."/>
            <person name="Wu C.I."/>
            <person name="Wu G."/>
            <person name="Yamamoto D."/>
            <person name="Yang H.P."/>
            <person name="Yang S.P."/>
            <person name="Yorke J.A."/>
            <person name="Yoshida K."/>
            <person name="Zdobnov E."/>
            <person name="Zhang P."/>
            <person name="Zhang Y."/>
            <person name="Zimin A.V."/>
            <person name="Baldwin J."/>
            <person name="Abdouelleil A."/>
            <person name="Abdulkadir J."/>
            <person name="Abebe A."/>
            <person name="Abera B."/>
            <person name="Abreu J."/>
            <person name="Acer S.C."/>
            <person name="Aftuck L."/>
            <person name="Alexander A."/>
            <person name="An P."/>
            <person name="Anderson E."/>
            <person name="Anderson S."/>
            <person name="Arachi H."/>
            <person name="Azer M."/>
            <person name="Bachantsang P."/>
            <person name="Barry A."/>
            <person name="Bayul T."/>
            <person name="Berlin A."/>
            <person name="Bessette D."/>
            <person name="Bloom T."/>
            <person name="Blye J."/>
            <person name="Boguslavskiy L."/>
            <person name="Bonnet C."/>
            <person name="Boukhgalter B."/>
            <person name="Bourzgui I."/>
            <person name="Brown A."/>
            <person name="Cahill P."/>
            <person name="Channer S."/>
            <person name="Cheshatsang Y."/>
            <person name="Chuda L."/>
            <person name="Citroen M."/>
            <person name="Collymore A."/>
            <person name="Cooke P."/>
            <person name="Costello M."/>
            <person name="D'Aco K."/>
            <person name="Daza R."/>
            <person name="De Haan G."/>
            <person name="DeGray S."/>
            <person name="DeMaso C."/>
            <person name="Dhargay N."/>
            <person name="Dooley K."/>
            <person name="Dooley E."/>
            <person name="Doricent M."/>
            <person name="Dorje P."/>
            <person name="Dorjee K."/>
            <person name="Dupes A."/>
            <person name="Elong R."/>
            <person name="Falk J."/>
            <person name="Farina A."/>
            <person name="Faro S."/>
            <person name="Ferguson D."/>
            <person name="Fisher S."/>
            <person name="Foley C.D."/>
            <person name="Franke A."/>
            <person name="Friedrich D."/>
            <person name="Gadbois L."/>
            <person name="Gearin G."/>
            <person name="Gearin C.R."/>
            <person name="Giannoukos G."/>
            <person name="Goode T."/>
            <person name="Graham J."/>
            <person name="Grandbois E."/>
            <person name="Grewal S."/>
            <person name="Gyaltsen K."/>
            <person name="Hafez N."/>
            <person name="Hagos B."/>
            <person name="Hall J."/>
            <person name="Henson C."/>
            <person name="Hollinger A."/>
            <person name="Honan T."/>
            <person name="Huard M.D."/>
            <person name="Hughes L."/>
            <person name="Hurhula B."/>
            <person name="Husby M.E."/>
            <person name="Kamat A."/>
            <person name="Kanga B."/>
            <person name="Kashin S."/>
            <person name="Khazanovich D."/>
            <person name="Kisner P."/>
            <person name="Lance K."/>
            <person name="Lara M."/>
            <person name="Lee W."/>
            <person name="Lennon N."/>
            <person name="Letendre F."/>
            <person name="LeVine R."/>
            <person name="Lipovsky A."/>
            <person name="Liu X."/>
            <person name="Liu J."/>
            <person name="Liu S."/>
            <person name="Lokyitsang T."/>
            <person name="Lokyitsang Y."/>
            <person name="Lubonja R."/>
            <person name="Lui A."/>
            <person name="MacDonald P."/>
            <person name="Magnisalis V."/>
            <person name="Maru K."/>
            <person name="Matthews C."/>
            <person name="McCusker W."/>
            <person name="McDonough S."/>
            <person name="Mehta T."/>
            <person name="Meldrim J."/>
            <person name="Meneus L."/>
            <person name="Mihai O."/>
            <person name="Mihalev A."/>
            <person name="Mihova T."/>
            <person name="Mittelman R."/>
            <person name="Mlenga V."/>
            <person name="Montmayeur A."/>
            <person name="Mulrain L."/>
            <person name="Navidi A."/>
            <person name="Naylor J."/>
            <person name="Negash T."/>
            <person name="Nguyen T."/>
            <person name="Nguyen N."/>
            <person name="Nicol R."/>
            <person name="Norbu C."/>
            <person name="Norbu N."/>
            <person name="Novod N."/>
            <person name="O'Neill B."/>
            <person name="Osman S."/>
            <person name="Markiewicz E."/>
            <person name="Oyono O.L."/>
            <person name="Patti C."/>
            <person name="Phunkhang P."/>
            <person name="Pierre F."/>
            <person name="Priest M."/>
            <person name="Raghuraman S."/>
            <person name="Rege F."/>
            <person name="Reyes R."/>
            <person name="Rise C."/>
            <person name="Rogov P."/>
            <person name="Ross K."/>
            <person name="Ryan E."/>
            <person name="Settipalli S."/>
            <person name="Shea T."/>
            <person name="Sherpa N."/>
            <person name="Shi L."/>
            <person name="Shih D."/>
            <person name="Sparrow T."/>
            <person name="Spaulding J."/>
            <person name="Stalker J."/>
            <person name="Stange-Thomann N."/>
            <person name="Stavropoulos S."/>
            <person name="Stone C."/>
            <person name="Strader C."/>
            <person name="Tesfaye S."/>
            <person name="Thomson T."/>
            <person name="Thoulutsang Y."/>
            <person name="Thoulutsang D."/>
            <person name="Topham K."/>
            <person name="Topping I."/>
            <person name="Tsamla T."/>
            <person name="Vassiliev H."/>
            <person name="Vo A."/>
            <person name="Wangchuk T."/>
            <person name="Wangdi T."/>
            <person name="Weiand M."/>
            <person name="Wilkinson J."/>
            <person name="Wilson A."/>
            <person name="Yadav S."/>
            <person name="Young G."/>
            <person name="Yu Q."/>
            <person name="Zembek L."/>
            <person name="Zhong D."/>
            <person name="Zimmer A."/>
            <person name="Zwirko Z."/>
            <person name="Jaffe D.B."/>
            <person name="Alvarez P."/>
            <person name="Brockman W."/>
            <person name="Butler J."/>
            <person name="Chin C."/>
            <person name="Gnerre S."/>
            <person name="Grabherr M."/>
            <person name="Kleber M."/>
            <person name="Mauceli E."/>
            <person name="MacCallum I."/>
        </authorList>
    </citation>
    <scope>NUCLEOTIDE SEQUENCE [LARGE SCALE GENOMIC DNA]</scope>
    <source>
        <strain evidence="3">Tucson 14024-0371.13</strain>
    </source>
</reference>
<organism evidence="2 3">
    <name type="scientific">Drosophila ananassae</name>
    <name type="common">Fruit fly</name>
    <dbReference type="NCBI Taxonomy" id="7217"/>
    <lineage>
        <taxon>Eukaryota</taxon>
        <taxon>Metazoa</taxon>
        <taxon>Ecdysozoa</taxon>
        <taxon>Arthropoda</taxon>
        <taxon>Hexapoda</taxon>
        <taxon>Insecta</taxon>
        <taxon>Pterygota</taxon>
        <taxon>Neoptera</taxon>
        <taxon>Endopterygota</taxon>
        <taxon>Diptera</taxon>
        <taxon>Brachycera</taxon>
        <taxon>Muscomorpha</taxon>
        <taxon>Ephydroidea</taxon>
        <taxon>Drosophilidae</taxon>
        <taxon>Drosophila</taxon>
        <taxon>Sophophora</taxon>
    </lineage>
</organism>
<dbReference type="PROSITE" id="PS51257">
    <property type="entry name" value="PROKAR_LIPOPROTEIN"/>
    <property type="match status" value="1"/>
</dbReference>
<sequence length="62" mass="6874">MNYQKSTPIAKMKFYGIACLLMAIIGCLLAPSLASPPRAPQRPIIYDSPIPRPPNQPRTMYA</sequence>
<dbReference type="Proteomes" id="UP000007801">
    <property type="component" value="Unassembled WGS sequence"/>
</dbReference>
<keyword evidence="3" id="KW-1185">Reference proteome</keyword>
<protein>
    <submittedName>
        <fullName evidence="2">Uncharacterized protein</fullName>
    </submittedName>
</protein>
<dbReference type="AlphaFoldDB" id="A0A0P9AEE3"/>
<gene>
    <name evidence="2" type="primary">Dana\GF28193</name>
    <name evidence="2" type="ORF">GF28193</name>
</gene>
<name>A0A0P9AEE3_DROAN</name>
<proteinExistence type="predicted"/>
<evidence type="ECO:0000313" key="3">
    <source>
        <dbReference type="Proteomes" id="UP000007801"/>
    </source>
</evidence>
<accession>A0A0P9AEE3</accession>